<dbReference type="PRINTS" id="PR00465">
    <property type="entry name" value="EP450IV"/>
</dbReference>
<dbReference type="GO" id="GO:0020037">
    <property type="term" value="F:heme binding"/>
    <property type="evidence" value="ECO:0007669"/>
    <property type="project" value="InterPro"/>
</dbReference>
<comment type="similarity">
    <text evidence="2 6">Belongs to the cytochrome P450 family.</text>
</comment>
<dbReference type="PRINTS" id="PR00385">
    <property type="entry name" value="P450"/>
</dbReference>
<evidence type="ECO:0000313" key="8">
    <source>
        <dbReference type="Proteomes" id="UP001303373"/>
    </source>
</evidence>
<keyword evidence="3 5" id="KW-0479">Metal-binding</keyword>
<dbReference type="InterPro" id="IPR002403">
    <property type="entry name" value="Cyt_P450_E_grp-IV"/>
</dbReference>
<evidence type="ECO:0000256" key="6">
    <source>
        <dbReference type="RuleBase" id="RU000461"/>
    </source>
</evidence>
<evidence type="ECO:0000256" key="2">
    <source>
        <dbReference type="ARBA" id="ARBA00010617"/>
    </source>
</evidence>
<evidence type="ECO:0000256" key="3">
    <source>
        <dbReference type="ARBA" id="ARBA00022723"/>
    </source>
</evidence>
<dbReference type="PROSITE" id="PS00086">
    <property type="entry name" value="CYTOCHROME_P450"/>
    <property type="match status" value="1"/>
</dbReference>
<protein>
    <recommendedName>
        <fullName evidence="9">Cytochrome P450 monooxygenase</fullName>
    </recommendedName>
</protein>
<feature type="binding site" description="axial binding residue" evidence="5">
    <location>
        <position position="470"/>
    </location>
    <ligand>
        <name>heme</name>
        <dbReference type="ChEBI" id="CHEBI:30413"/>
    </ligand>
    <ligandPart>
        <name>Fe</name>
        <dbReference type="ChEBI" id="CHEBI:18248"/>
    </ligandPart>
</feature>
<name>A0AAQ3R705_9PEZI</name>
<dbReference type="AlphaFoldDB" id="A0AAQ3R705"/>
<keyword evidence="4 5" id="KW-0408">Iron</keyword>
<dbReference type="InterPro" id="IPR036396">
    <property type="entry name" value="Cyt_P450_sf"/>
</dbReference>
<keyword evidence="5 6" id="KW-0349">Heme</keyword>
<accession>A0AAQ3R705</accession>
<dbReference type="CDD" id="cd11059">
    <property type="entry name" value="CYP_fungal"/>
    <property type="match status" value="1"/>
</dbReference>
<evidence type="ECO:0000256" key="1">
    <source>
        <dbReference type="ARBA" id="ARBA00001971"/>
    </source>
</evidence>
<dbReference type="InterPro" id="IPR001128">
    <property type="entry name" value="Cyt_P450"/>
</dbReference>
<evidence type="ECO:0000256" key="5">
    <source>
        <dbReference type="PIRSR" id="PIRSR602403-1"/>
    </source>
</evidence>
<dbReference type="PANTHER" id="PTHR24305">
    <property type="entry name" value="CYTOCHROME P450"/>
    <property type="match status" value="1"/>
</dbReference>
<dbReference type="Gene3D" id="1.10.630.10">
    <property type="entry name" value="Cytochrome P450"/>
    <property type="match status" value="1"/>
</dbReference>
<gene>
    <name evidence="7" type="ORF">R9X50_00051600</name>
</gene>
<keyword evidence="6" id="KW-0503">Monooxygenase</keyword>
<keyword evidence="8" id="KW-1185">Reference proteome</keyword>
<dbReference type="GO" id="GO:0016705">
    <property type="term" value="F:oxidoreductase activity, acting on paired donors, with incorporation or reduction of molecular oxygen"/>
    <property type="evidence" value="ECO:0007669"/>
    <property type="project" value="InterPro"/>
</dbReference>
<dbReference type="Pfam" id="PF00067">
    <property type="entry name" value="p450"/>
    <property type="match status" value="1"/>
</dbReference>
<evidence type="ECO:0008006" key="9">
    <source>
        <dbReference type="Google" id="ProtNLM"/>
    </source>
</evidence>
<dbReference type="Proteomes" id="UP001303373">
    <property type="component" value="Chromosome 1"/>
</dbReference>
<dbReference type="InterPro" id="IPR017972">
    <property type="entry name" value="Cyt_P450_CS"/>
</dbReference>
<dbReference type="GO" id="GO:0004497">
    <property type="term" value="F:monooxygenase activity"/>
    <property type="evidence" value="ECO:0007669"/>
    <property type="project" value="UniProtKB-KW"/>
</dbReference>
<reference evidence="7 8" key="1">
    <citation type="submission" date="2023-11" db="EMBL/GenBank/DDBJ databases">
        <title>An acidophilic fungus is an integral part of prey digestion in a carnivorous sundew plant.</title>
        <authorList>
            <person name="Tsai I.J."/>
        </authorList>
    </citation>
    <scope>NUCLEOTIDE SEQUENCE [LARGE SCALE GENOMIC DNA]</scope>
    <source>
        <strain evidence="7">169a</strain>
    </source>
</reference>
<organism evidence="7 8">
    <name type="scientific">Acrodontium crateriforme</name>
    <dbReference type="NCBI Taxonomy" id="150365"/>
    <lineage>
        <taxon>Eukaryota</taxon>
        <taxon>Fungi</taxon>
        <taxon>Dikarya</taxon>
        <taxon>Ascomycota</taxon>
        <taxon>Pezizomycotina</taxon>
        <taxon>Dothideomycetes</taxon>
        <taxon>Dothideomycetidae</taxon>
        <taxon>Mycosphaerellales</taxon>
        <taxon>Teratosphaeriaceae</taxon>
        <taxon>Acrodontium</taxon>
    </lineage>
</organism>
<dbReference type="PANTHER" id="PTHR24305:SF166">
    <property type="entry name" value="CYTOCHROME P450 12A4, MITOCHONDRIAL-RELATED"/>
    <property type="match status" value="1"/>
</dbReference>
<dbReference type="SUPFAM" id="SSF48264">
    <property type="entry name" value="Cytochrome P450"/>
    <property type="match status" value="1"/>
</dbReference>
<dbReference type="GO" id="GO:0005506">
    <property type="term" value="F:iron ion binding"/>
    <property type="evidence" value="ECO:0007669"/>
    <property type="project" value="InterPro"/>
</dbReference>
<sequence length="529" mass="59585">MAIIQLVAGSLILIAVYHFIIEPTFISPLSKIPAAHWSAPLSRAWILYERLQRRETHTIHEAHQRLGPMVRIAPNEVSVNSVDGGLKSVYVGGFEKGNWYSNVFTNYGIEPMFAMSQHGPHSKRKRMVSNIYAKSTLQSSTGLPTITSVLLTDRLIPRLRELSKSGQIVEFYDIFSAITTDFVSSYVFGLKSGSNYVEHPEMNRKFFRDYKARQMYQFWPQELPDFCNFMKRLGLLDLVIPYWVNSANNDIEDWILSMCDNAEATLNSIEKTGKKPNPEDYPTVYAQLREALIKETTKTQQDLPIDQFVKTQRLTIASEMLDHTLAGFDTSSITLTFLAWQLSRSENKVWQDKLRSEIAKAPDVRDGKAIDALPVLHAIIMETLRLHAAIPGNQPRITPIGASLGPPGSVVSGLPGNVRVQAQAWSLHRNPDVFPDPEAWRPDRWLEATEAQQREMTRWFWAFGSGGRMCVGSNLAMYDMKAIVFSIWGAFKTELVDGEGMVHAGTYVAEPVGKDGKYCLLRLDASPAI</sequence>
<keyword evidence="6" id="KW-0560">Oxidoreductase</keyword>
<evidence type="ECO:0000256" key="4">
    <source>
        <dbReference type="ARBA" id="ARBA00023004"/>
    </source>
</evidence>
<evidence type="ECO:0000313" key="7">
    <source>
        <dbReference type="EMBL" id="WPG97735.1"/>
    </source>
</evidence>
<proteinExistence type="inferred from homology"/>
<comment type="cofactor">
    <cofactor evidence="1 5">
        <name>heme</name>
        <dbReference type="ChEBI" id="CHEBI:30413"/>
    </cofactor>
</comment>
<dbReference type="InterPro" id="IPR050121">
    <property type="entry name" value="Cytochrome_P450_monoxygenase"/>
</dbReference>
<dbReference type="EMBL" id="CP138580">
    <property type="protein sequence ID" value="WPG97735.1"/>
    <property type="molecule type" value="Genomic_DNA"/>
</dbReference>